<dbReference type="EMBL" id="NMUH01002298">
    <property type="protein sequence ID" value="MQL99114.1"/>
    <property type="molecule type" value="Genomic_DNA"/>
</dbReference>
<feature type="non-terminal residue" evidence="2">
    <location>
        <position position="1"/>
    </location>
</feature>
<dbReference type="OrthoDB" id="1110908at2759"/>
<evidence type="ECO:0000313" key="3">
    <source>
        <dbReference type="Proteomes" id="UP000652761"/>
    </source>
</evidence>
<gene>
    <name evidence="2" type="ORF">Taro_031830</name>
</gene>
<sequence length="582" mass="62187">MIVSFVRRFTSLFGVRGVGLSASGTLLAGLCLWLYRYRYGVAALPCLVPRPYGWQTPLSSLFFPFLPSLLFSEVGELPLFPLRWLGLGGAGVLVAECGSGVVERGGGGRAFMKALFGFGSSLLADACRWCSFHVFKLSACYVWERRGSMSRSAFGSRLGSRRLLALVFVGYGSVGLLMLNATGQYVTFRSESGTLVVATWWQQVGHRLLVQKATPLWSFSGCQVSGGGLCLSWPTALLGVSGSSLSPGAWNLRACPVQRLSPFSWDPHPRESVEGVLRATSVLELAAMLADSRVEGKMVVGSGVDHVVVSGVGPQLGRAAVVRVWCVLYDVSLASLYQGGCQRLASWRCGRCVLLTAASGGGFPCLAFVGLSSWPCWSVLVAVFRVACSLGVPWVQGSSACGPSTLWRSEVAVFGVRRSFARGCSVSFVVTPVCAFLTLWRPERLVLVSVFAALVSAAAPGLAGGFSLPTMDGNFGSVLQVHDASKAMTQTHEALVCVELDIKKPRLERIWIGCDKDGFWQKLATTVLPLGNMRQEVSSLGSAYVHGTGNEQLEASLPRSGYVHGSGIERLKASSPGSVYVH</sequence>
<reference evidence="2" key="1">
    <citation type="submission" date="2017-07" db="EMBL/GenBank/DDBJ databases">
        <title>Taro Niue Genome Assembly and Annotation.</title>
        <authorList>
            <person name="Atibalentja N."/>
            <person name="Keating K."/>
            <person name="Fields C.J."/>
        </authorList>
    </citation>
    <scope>NUCLEOTIDE SEQUENCE</scope>
    <source>
        <strain evidence="2">Niue_2</strain>
        <tissue evidence="2">Leaf</tissue>
    </source>
</reference>
<proteinExistence type="predicted"/>
<keyword evidence="1" id="KW-0472">Membrane</keyword>
<feature type="transmembrane region" description="Helical" evidence="1">
    <location>
        <begin position="163"/>
        <end position="181"/>
    </location>
</feature>
<keyword evidence="1" id="KW-1133">Transmembrane helix</keyword>
<feature type="transmembrane region" description="Helical" evidence="1">
    <location>
        <begin position="84"/>
        <end position="102"/>
    </location>
</feature>
<keyword evidence="1" id="KW-0812">Transmembrane</keyword>
<dbReference type="Proteomes" id="UP000652761">
    <property type="component" value="Unassembled WGS sequence"/>
</dbReference>
<name>A0A843W233_COLES</name>
<accession>A0A843W233</accession>
<feature type="transmembrane region" description="Helical" evidence="1">
    <location>
        <begin position="12"/>
        <end position="35"/>
    </location>
</feature>
<organism evidence="2 3">
    <name type="scientific">Colocasia esculenta</name>
    <name type="common">Wild taro</name>
    <name type="synonym">Arum esculentum</name>
    <dbReference type="NCBI Taxonomy" id="4460"/>
    <lineage>
        <taxon>Eukaryota</taxon>
        <taxon>Viridiplantae</taxon>
        <taxon>Streptophyta</taxon>
        <taxon>Embryophyta</taxon>
        <taxon>Tracheophyta</taxon>
        <taxon>Spermatophyta</taxon>
        <taxon>Magnoliopsida</taxon>
        <taxon>Liliopsida</taxon>
        <taxon>Araceae</taxon>
        <taxon>Aroideae</taxon>
        <taxon>Colocasieae</taxon>
        <taxon>Colocasia</taxon>
    </lineage>
</organism>
<evidence type="ECO:0000256" key="1">
    <source>
        <dbReference type="SAM" id="Phobius"/>
    </source>
</evidence>
<keyword evidence="3" id="KW-1185">Reference proteome</keyword>
<evidence type="ECO:0000313" key="2">
    <source>
        <dbReference type="EMBL" id="MQL99114.1"/>
    </source>
</evidence>
<protein>
    <submittedName>
        <fullName evidence="2">Uncharacterized protein</fullName>
    </submittedName>
</protein>
<comment type="caution">
    <text evidence="2">The sequence shown here is derived from an EMBL/GenBank/DDBJ whole genome shotgun (WGS) entry which is preliminary data.</text>
</comment>
<dbReference type="AlphaFoldDB" id="A0A843W233"/>